<name>A0A9P0FE46_BRAAE</name>
<reference evidence="2" key="1">
    <citation type="submission" date="2021-12" db="EMBL/GenBank/DDBJ databases">
        <authorList>
            <person name="King R."/>
        </authorList>
    </citation>
    <scope>NUCLEOTIDE SEQUENCE</scope>
</reference>
<evidence type="ECO:0008006" key="4">
    <source>
        <dbReference type="Google" id="ProtNLM"/>
    </source>
</evidence>
<dbReference type="OrthoDB" id="6774504at2759"/>
<dbReference type="EMBL" id="OV121133">
    <property type="protein sequence ID" value="CAH0550627.1"/>
    <property type="molecule type" value="Genomic_DNA"/>
</dbReference>
<protein>
    <recommendedName>
        <fullName evidence="4">UBZ4-type domain-containing protein</fullName>
    </recommendedName>
</protein>
<gene>
    <name evidence="2" type="ORF">MELIAE_LOCUS3402</name>
</gene>
<proteinExistence type="predicted"/>
<dbReference type="AlphaFoldDB" id="A0A9P0FE46"/>
<evidence type="ECO:0000256" key="1">
    <source>
        <dbReference type="SAM" id="MobiDB-lite"/>
    </source>
</evidence>
<sequence length="522" mass="59173">MDMNVVIKRLEEAGIYEQSLKKDEMIAYYNAIKDSEDSALVENNMRRHNESACSSDDDFMDSSPPKAKVPPFTPKQWVCDKTVESDSSDVLIKEVNNSGNMSISESSEELVKVNIVKIDIEDKRTLLFAKLGEGNLLKDSEFSSKTLEERAVLLFEDHNERVKELARLARESLHFAPLPKIITASNSSLDIFESKNDIESTYISRSGRQTKRKNYSYNEITYEDYISETDDAILSTNKKTKLTERIPKISKKTLSDTPTSTTKTPSTSVLGVLDTETPKSDYRTKRRLTNEEIIKRSPLFADPVKSTRKDLIIEKARQEDEKKKKSEMEFDRVMASIDDEEFENKVITIDDKSPVKRRVIPKCPIRKRGIGPKKDTIYDISEEPSTSSTPSTSATSSTSVERIIPIQMEDASSSVPTTTTNITTRKVNNRKNTKKSSEESEASELIKVGCPICGKDFPKDVIMEHASECEFQVETTQVEEVHSTLSSKRIMCEICDRVFPLNTNYEVHISECLAEKKRSISR</sequence>
<evidence type="ECO:0000313" key="3">
    <source>
        <dbReference type="Proteomes" id="UP001154078"/>
    </source>
</evidence>
<organism evidence="2 3">
    <name type="scientific">Brassicogethes aeneus</name>
    <name type="common">Rape pollen beetle</name>
    <name type="synonym">Meligethes aeneus</name>
    <dbReference type="NCBI Taxonomy" id="1431903"/>
    <lineage>
        <taxon>Eukaryota</taxon>
        <taxon>Metazoa</taxon>
        <taxon>Ecdysozoa</taxon>
        <taxon>Arthropoda</taxon>
        <taxon>Hexapoda</taxon>
        <taxon>Insecta</taxon>
        <taxon>Pterygota</taxon>
        <taxon>Neoptera</taxon>
        <taxon>Endopterygota</taxon>
        <taxon>Coleoptera</taxon>
        <taxon>Polyphaga</taxon>
        <taxon>Cucujiformia</taxon>
        <taxon>Nitidulidae</taxon>
        <taxon>Meligethinae</taxon>
        <taxon>Brassicogethes</taxon>
    </lineage>
</organism>
<dbReference type="Proteomes" id="UP001154078">
    <property type="component" value="Chromosome 2"/>
</dbReference>
<feature type="region of interest" description="Disordered" evidence="1">
    <location>
        <begin position="366"/>
        <end position="399"/>
    </location>
</feature>
<evidence type="ECO:0000313" key="2">
    <source>
        <dbReference type="EMBL" id="CAH0550627.1"/>
    </source>
</evidence>
<accession>A0A9P0FE46</accession>
<keyword evidence="3" id="KW-1185">Reference proteome</keyword>
<feature type="compositionally biased region" description="Low complexity" evidence="1">
    <location>
        <begin position="383"/>
        <end position="399"/>
    </location>
</feature>